<feature type="region of interest" description="Disordered" evidence="1">
    <location>
        <begin position="1"/>
        <end position="30"/>
    </location>
</feature>
<name>A0A9D4LVW7_DREPO</name>
<sequence length="145" mass="16514">MLKLAQTNQQTNQPTDQPTNRQGKNNMSPTTIVGDIKMSDNIDNITFNILWDDIIENDMEDASLKTANKTADMKIEENGTIKSQSAYQIVQEVSFEVYIELYGFDARVLDDTFENVTSNEVASILIPELNKEFEDIDICMVKKRI</sequence>
<comment type="caution">
    <text evidence="2">The sequence shown here is derived from an EMBL/GenBank/DDBJ whole genome shotgun (WGS) entry which is preliminary data.</text>
</comment>
<dbReference type="AlphaFoldDB" id="A0A9D4LVW7"/>
<gene>
    <name evidence="2" type="ORF">DPMN_029127</name>
</gene>
<protein>
    <submittedName>
        <fullName evidence="2">Uncharacterized protein</fullName>
    </submittedName>
</protein>
<keyword evidence="3" id="KW-1185">Reference proteome</keyword>
<reference evidence="2" key="2">
    <citation type="submission" date="2020-11" db="EMBL/GenBank/DDBJ databases">
        <authorList>
            <person name="McCartney M.A."/>
            <person name="Auch B."/>
            <person name="Kono T."/>
            <person name="Mallez S."/>
            <person name="Becker A."/>
            <person name="Gohl D.M."/>
            <person name="Silverstein K.A.T."/>
            <person name="Koren S."/>
            <person name="Bechman K.B."/>
            <person name="Herman A."/>
            <person name="Abrahante J.E."/>
            <person name="Garbe J."/>
        </authorList>
    </citation>
    <scope>NUCLEOTIDE SEQUENCE</scope>
    <source>
        <strain evidence="2">Duluth1</strain>
        <tissue evidence="2">Whole animal</tissue>
    </source>
</reference>
<evidence type="ECO:0000313" key="3">
    <source>
        <dbReference type="Proteomes" id="UP000828390"/>
    </source>
</evidence>
<reference evidence="2" key="1">
    <citation type="journal article" date="2019" name="bioRxiv">
        <title>The Genome of the Zebra Mussel, Dreissena polymorpha: A Resource for Invasive Species Research.</title>
        <authorList>
            <person name="McCartney M.A."/>
            <person name="Auch B."/>
            <person name="Kono T."/>
            <person name="Mallez S."/>
            <person name="Zhang Y."/>
            <person name="Obille A."/>
            <person name="Becker A."/>
            <person name="Abrahante J.E."/>
            <person name="Garbe J."/>
            <person name="Badalamenti J.P."/>
            <person name="Herman A."/>
            <person name="Mangelson H."/>
            <person name="Liachko I."/>
            <person name="Sullivan S."/>
            <person name="Sone E.D."/>
            <person name="Koren S."/>
            <person name="Silverstein K.A.T."/>
            <person name="Beckman K.B."/>
            <person name="Gohl D.M."/>
        </authorList>
    </citation>
    <scope>NUCLEOTIDE SEQUENCE</scope>
    <source>
        <strain evidence="2">Duluth1</strain>
        <tissue evidence="2">Whole animal</tissue>
    </source>
</reference>
<dbReference type="Proteomes" id="UP000828390">
    <property type="component" value="Unassembled WGS sequence"/>
</dbReference>
<evidence type="ECO:0000256" key="1">
    <source>
        <dbReference type="SAM" id="MobiDB-lite"/>
    </source>
</evidence>
<organism evidence="2 3">
    <name type="scientific">Dreissena polymorpha</name>
    <name type="common">Zebra mussel</name>
    <name type="synonym">Mytilus polymorpha</name>
    <dbReference type="NCBI Taxonomy" id="45954"/>
    <lineage>
        <taxon>Eukaryota</taxon>
        <taxon>Metazoa</taxon>
        <taxon>Spiralia</taxon>
        <taxon>Lophotrochozoa</taxon>
        <taxon>Mollusca</taxon>
        <taxon>Bivalvia</taxon>
        <taxon>Autobranchia</taxon>
        <taxon>Heteroconchia</taxon>
        <taxon>Euheterodonta</taxon>
        <taxon>Imparidentia</taxon>
        <taxon>Neoheterodontei</taxon>
        <taxon>Myida</taxon>
        <taxon>Dreissenoidea</taxon>
        <taxon>Dreissenidae</taxon>
        <taxon>Dreissena</taxon>
    </lineage>
</organism>
<dbReference type="EMBL" id="JAIWYP010000002">
    <property type="protein sequence ID" value="KAH3866075.1"/>
    <property type="molecule type" value="Genomic_DNA"/>
</dbReference>
<feature type="compositionally biased region" description="Low complexity" evidence="1">
    <location>
        <begin position="1"/>
        <end position="22"/>
    </location>
</feature>
<accession>A0A9D4LVW7</accession>
<evidence type="ECO:0000313" key="2">
    <source>
        <dbReference type="EMBL" id="KAH3866075.1"/>
    </source>
</evidence>
<proteinExistence type="predicted"/>